<dbReference type="PANTHER" id="PTHR38593">
    <property type="entry name" value="BLR2558 PROTEIN"/>
    <property type="match status" value="1"/>
</dbReference>
<keyword evidence="4" id="KW-1185">Reference proteome</keyword>
<dbReference type="PROSITE" id="PS51257">
    <property type="entry name" value="PROKAR_LIPOPROTEIN"/>
    <property type="match status" value="1"/>
</dbReference>
<feature type="chain" id="PRO_5032921153" evidence="1">
    <location>
        <begin position="21"/>
        <end position="181"/>
    </location>
</feature>
<dbReference type="Gene3D" id="1.20.1260.10">
    <property type="match status" value="1"/>
</dbReference>
<comment type="caution">
    <text evidence="3">The sequence shown here is derived from an EMBL/GenBank/DDBJ whole genome shotgun (WGS) entry which is preliminary data.</text>
</comment>
<evidence type="ECO:0000259" key="2">
    <source>
        <dbReference type="Pfam" id="PF13628"/>
    </source>
</evidence>
<dbReference type="EMBL" id="JACHIA010000023">
    <property type="protein sequence ID" value="MBB6073297.1"/>
    <property type="molecule type" value="Genomic_DNA"/>
</dbReference>
<dbReference type="InterPro" id="IPR012347">
    <property type="entry name" value="Ferritin-like"/>
</dbReference>
<dbReference type="Pfam" id="PF13628">
    <property type="entry name" value="DUF4142"/>
    <property type="match status" value="1"/>
</dbReference>
<proteinExistence type="predicted"/>
<dbReference type="AlphaFoldDB" id="A0A841H5E0"/>
<gene>
    <name evidence="3" type="ORF">HNQ61_004964</name>
</gene>
<dbReference type="InterPro" id="IPR025419">
    <property type="entry name" value="DUF4142"/>
</dbReference>
<dbReference type="RefSeq" id="WP_170032926.1">
    <property type="nucleotide sequence ID" value="NZ_JABDTL010000001.1"/>
</dbReference>
<dbReference type="PANTHER" id="PTHR38593:SF1">
    <property type="entry name" value="BLR2558 PROTEIN"/>
    <property type="match status" value="1"/>
</dbReference>
<feature type="signal peptide" evidence="1">
    <location>
        <begin position="1"/>
        <end position="20"/>
    </location>
</feature>
<name>A0A841H5E0_9BACT</name>
<evidence type="ECO:0000256" key="1">
    <source>
        <dbReference type="SAM" id="SignalP"/>
    </source>
</evidence>
<evidence type="ECO:0000313" key="3">
    <source>
        <dbReference type="EMBL" id="MBB6073297.1"/>
    </source>
</evidence>
<organism evidence="3 4">
    <name type="scientific">Longimicrobium terrae</name>
    <dbReference type="NCBI Taxonomy" id="1639882"/>
    <lineage>
        <taxon>Bacteria</taxon>
        <taxon>Pseudomonadati</taxon>
        <taxon>Gemmatimonadota</taxon>
        <taxon>Longimicrobiia</taxon>
        <taxon>Longimicrobiales</taxon>
        <taxon>Longimicrobiaceae</taxon>
        <taxon>Longimicrobium</taxon>
    </lineage>
</organism>
<protein>
    <submittedName>
        <fullName evidence="3">Putative membrane protein</fullName>
    </submittedName>
</protein>
<accession>A0A841H5E0</accession>
<evidence type="ECO:0000313" key="4">
    <source>
        <dbReference type="Proteomes" id="UP000582837"/>
    </source>
</evidence>
<feature type="domain" description="DUF4142" evidence="2">
    <location>
        <begin position="36"/>
        <end position="177"/>
    </location>
</feature>
<sequence length="181" mass="19775">MKAGKTLAALGLTLSMAACSAGMNGAMIGSVDAFADPNVAASASASNMDEIQTSQLALQKTQNAAVREFAQMMVNEHGTFEREMQTLLQQKGMAPVDNAHSGTWKRNLPRTLEMLRAMNGAQFDMAYMTHQVGGHEMTLNTIDTTLLPNTRDPQMREMLQNRVRPAVVQHLQRARQILAGM</sequence>
<reference evidence="3 4" key="1">
    <citation type="submission" date="2020-08" db="EMBL/GenBank/DDBJ databases">
        <title>Genomic Encyclopedia of Type Strains, Phase IV (KMG-IV): sequencing the most valuable type-strain genomes for metagenomic binning, comparative biology and taxonomic classification.</title>
        <authorList>
            <person name="Goeker M."/>
        </authorList>
    </citation>
    <scope>NUCLEOTIDE SEQUENCE [LARGE SCALE GENOMIC DNA]</scope>
    <source>
        <strain evidence="3 4">DSM 29007</strain>
    </source>
</reference>
<keyword evidence="1" id="KW-0732">Signal</keyword>
<dbReference type="Proteomes" id="UP000582837">
    <property type="component" value="Unassembled WGS sequence"/>
</dbReference>